<accession>A0A9N9VSK2</accession>
<comment type="caution">
    <text evidence="1">The sequence shown here is derived from an EMBL/GenBank/DDBJ whole genome shotgun (WGS) entry which is preliminary data.</text>
</comment>
<organism evidence="1 2">
    <name type="scientific">Clonostachys rhizophaga</name>
    <dbReference type="NCBI Taxonomy" id="160324"/>
    <lineage>
        <taxon>Eukaryota</taxon>
        <taxon>Fungi</taxon>
        <taxon>Dikarya</taxon>
        <taxon>Ascomycota</taxon>
        <taxon>Pezizomycotina</taxon>
        <taxon>Sordariomycetes</taxon>
        <taxon>Hypocreomycetidae</taxon>
        <taxon>Hypocreales</taxon>
        <taxon>Bionectriaceae</taxon>
        <taxon>Clonostachys</taxon>
    </lineage>
</organism>
<keyword evidence="2" id="KW-1185">Reference proteome</keyword>
<evidence type="ECO:0000313" key="2">
    <source>
        <dbReference type="Proteomes" id="UP000696573"/>
    </source>
</evidence>
<dbReference type="AlphaFoldDB" id="A0A9N9VSK2"/>
<reference evidence="1" key="1">
    <citation type="submission" date="2021-10" db="EMBL/GenBank/DDBJ databases">
        <authorList>
            <person name="Piombo E."/>
        </authorList>
    </citation>
    <scope>NUCLEOTIDE SEQUENCE</scope>
</reference>
<name>A0A9N9VSK2_9HYPO</name>
<evidence type="ECO:0000313" key="1">
    <source>
        <dbReference type="EMBL" id="CAH0028654.1"/>
    </source>
</evidence>
<dbReference type="EMBL" id="CABFNQ020000734">
    <property type="protein sequence ID" value="CAH0028654.1"/>
    <property type="molecule type" value="Genomic_DNA"/>
</dbReference>
<gene>
    <name evidence="1" type="ORF">CRHIZ90672A_00012121</name>
</gene>
<proteinExistence type="predicted"/>
<sequence length="110" mass="13175">MDYLETQHQLYCMEGLELFRMTIIRNMQIRIQERTINNSYKHTQVYVQGYTLLKYTPVGERVQANGFVRLYSTFHVCVSEAFKEEQEAHFHALKHYPNWHPDVSDYATII</sequence>
<protein>
    <submittedName>
        <fullName evidence="1">Uncharacterized protein</fullName>
    </submittedName>
</protein>
<dbReference type="Proteomes" id="UP000696573">
    <property type="component" value="Unassembled WGS sequence"/>
</dbReference>